<reference evidence="1" key="1">
    <citation type="journal article" date="2014" name="Int. J. Syst. Evol. Microbiol.">
        <title>Complete genome sequence of Corynebacterium casei LMG S-19264T (=DSM 44701T), isolated from a smear-ripened cheese.</title>
        <authorList>
            <consortium name="US DOE Joint Genome Institute (JGI-PGF)"/>
            <person name="Walter F."/>
            <person name="Albersmeier A."/>
            <person name="Kalinowski J."/>
            <person name="Ruckert C."/>
        </authorList>
    </citation>
    <scope>NUCLEOTIDE SEQUENCE</scope>
    <source>
        <strain evidence="1">CGMCC 1.12195</strain>
    </source>
</reference>
<evidence type="ECO:0000313" key="1">
    <source>
        <dbReference type="EMBL" id="GGH05746.1"/>
    </source>
</evidence>
<dbReference type="AlphaFoldDB" id="A0A917I3Z4"/>
<organism evidence="1 2">
    <name type="scientific">Parapedobacter pyrenivorans</name>
    <dbReference type="NCBI Taxonomy" id="1305674"/>
    <lineage>
        <taxon>Bacteria</taxon>
        <taxon>Pseudomonadati</taxon>
        <taxon>Bacteroidota</taxon>
        <taxon>Sphingobacteriia</taxon>
        <taxon>Sphingobacteriales</taxon>
        <taxon>Sphingobacteriaceae</taxon>
        <taxon>Parapedobacter</taxon>
    </lineage>
</organism>
<comment type="caution">
    <text evidence="1">The sequence shown here is derived from an EMBL/GenBank/DDBJ whole genome shotgun (WGS) entry which is preliminary data.</text>
</comment>
<evidence type="ECO:0000313" key="2">
    <source>
        <dbReference type="Proteomes" id="UP000660862"/>
    </source>
</evidence>
<dbReference type="Proteomes" id="UP000660862">
    <property type="component" value="Unassembled WGS sequence"/>
</dbReference>
<name>A0A917I3Z4_9SPHI</name>
<dbReference type="EMBL" id="BMER01000009">
    <property type="protein sequence ID" value="GGH05746.1"/>
    <property type="molecule type" value="Genomic_DNA"/>
</dbReference>
<accession>A0A917I3Z4</accession>
<gene>
    <name evidence="1" type="ORF">GCM10007415_47740</name>
</gene>
<keyword evidence="2" id="KW-1185">Reference proteome</keyword>
<dbReference type="RefSeq" id="WP_188508673.1">
    <property type="nucleotide sequence ID" value="NZ_BMER01000009.1"/>
</dbReference>
<protein>
    <submittedName>
        <fullName evidence="1">Uncharacterized protein</fullName>
    </submittedName>
</protein>
<reference evidence="1" key="2">
    <citation type="submission" date="2020-09" db="EMBL/GenBank/DDBJ databases">
        <authorList>
            <person name="Sun Q."/>
            <person name="Zhou Y."/>
        </authorList>
    </citation>
    <scope>NUCLEOTIDE SEQUENCE</scope>
    <source>
        <strain evidence="1">CGMCC 1.12195</strain>
    </source>
</reference>
<proteinExistence type="predicted"/>
<sequence length="88" mass="10301">MATLFEKLTLFLDGTHEFRYIRGDHRMEVWLCAKEALPIVVSSIGSSRYIVSSGNLVYELTEEARAYRYILRVFFNMDGTSTDYKYIM</sequence>